<dbReference type="InterPro" id="IPR002525">
    <property type="entry name" value="Transp_IS110-like_N"/>
</dbReference>
<evidence type="ECO:0000313" key="2">
    <source>
        <dbReference type="EMBL" id="GAH50271.1"/>
    </source>
</evidence>
<comment type="caution">
    <text evidence="2">The sequence shown here is derived from an EMBL/GenBank/DDBJ whole genome shotgun (WGS) entry which is preliminary data.</text>
</comment>
<dbReference type="EMBL" id="BARU01017915">
    <property type="protein sequence ID" value="GAH50271.1"/>
    <property type="molecule type" value="Genomic_DNA"/>
</dbReference>
<proteinExistence type="predicted"/>
<organism evidence="2">
    <name type="scientific">marine sediment metagenome</name>
    <dbReference type="NCBI Taxonomy" id="412755"/>
    <lineage>
        <taxon>unclassified sequences</taxon>
        <taxon>metagenomes</taxon>
        <taxon>ecological metagenomes</taxon>
    </lineage>
</organism>
<protein>
    <recommendedName>
        <fullName evidence="1">Transposase IS110-like N-terminal domain-containing protein</fullName>
    </recommendedName>
</protein>
<dbReference type="GO" id="GO:0006313">
    <property type="term" value="P:DNA transposition"/>
    <property type="evidence" value="ECO:0007669"/>
    <property type="project" value="InterPro"/>
</dbReference>
<sequence>MRSAEIVFYSFKPSDVDKFRKAVLGQNKNNKKDAESTARYAMALEAQGKLDKWKRVWSPDEELQGLTRSYAQKTKESTREINRLWKLLREASVDLYLALGGDHPDIDITENILQNEGILVLLAAKPDIFEWKTLSETDFLAVMGNFNYKGRKKLIEELQKV</sequence>
<reference evidence="2" key="1">
    <citation type="journal article" date="2014" name="Front. Microbiol.">
        <title>High frequency of phylogenetically diverse reductive dehalogenase-homologous genes in deep subseafloor sedimentary metagenomes.</title>
        <authorList>
            <person name="Kawai M."/>
            <person name="Futagami T."/>
            <person name="Toyoda A."/>
            <person name="Takaki Y."/>
            <person name="Nishi S."/>
            <person name="Hori S."/>
            <person name="Arai W."/>
            <person name="Tsubouchi T."/>
            <person name="Morono Y."/>
            <person name="Uchiyama I."/>
            <person name="Ito T."/>
            <person name="Fujiyama A."/>
            <person name="Inagaki F."/>
            <person name="Takami H."/>
        </authorList>
    </citation>
    <scope>NUCLEOTIDE SEQUENCE</scope>
    <source>
        <strain evidence="2">Expedition CK06-06</strain>
    </source>
</reference>
<dbReference type="GO" id="GO:0004803">
    <property type="term" value="F:transposase activity"/>
    <property type="evidence" value="ECO:0007669"/>
    <property type="project" value="InterPro"/>
</dbReference>
<accession>X1FX92</accession>
<gene>
    <name evidence="2" type="ORF">S03H2_29658</name>
</gene>
<name>X1FX92_9ZZZZ</name>
<dbReference type="Pfam" id="PF01548">
    <property type="entry name" value="DEDD_Tnp_IS110"/>
    <property type="match status" value="1"/>
</dbReference>
<evidence type="ECO:0000259" key="1">
    <source>
        <dbReference type="Pfam" id="PF01548"/>
    </source>
</evidence>
<dbReference type="AlphaFoldDB" id="X1FX92"/>
<feature type="domain" description="Transposase IS110-like N-terminal" evidence="1">
    <location>
        <begin position="4"/>
        <end position="91"/>
    </location>
</feature>
<dbReference type="GO" id="GO:0003677">
    <property type="term" value="F:DNA binding"/>
    <property type="evidence" value="ECO:0007669"/>
    <property type="project" value="InterPro"/>
</dbReference>